<reference evidence="1 2" key="1">
    <citation type="submission" date="2016-11" db="EMBL/GenBank/DDBJ databases">
        <authorList>
            <person name="Jaros S."/>
            <person name="Januszkiewicz K."/>
            <person name="Wedrychowicz H."/>
        </authorList>
    </citation>
    <scope>NUCLEOTIDE SEQUENCE [LARGE SCALE GENOMIC DNA]</scope>
    <source>
        <strain evidence="1 2">DSM 21864</strain>
    </source>
</reference>
<dbReference type="NCBIfam" id="TIGR01549">
    <property type="entry name" value="HAD-SF-IA-v1"/>
    <property type="match status" value="1"/>
</dbReference>
<dbReference type="InterPro" id="IPR050155">
    <property type="entry name" value="HAD-like_hydrolase_sf"/>
</dbReference>
<dbReference type="SFLD" id="SFLDG01129">
    <property type="entry name" value="C1.5:_HAD__Beta-PGM__Phosphata"/>
    <property type="match status" value="1"/>
</dbReference>
<dbReference type="InterPro" id="IPR036412">
    <property type="entry name" value="HAD-like_sf"/>
</dbReference>
<dbReference type="Gene3D" id="1.10.150.240">
    <property type="entry name" value="Putative phosphatase, domain 2"/>
    <property type="match status" value="1"/>
</dbReference>
<dbReference type="STRING" id="1121298.SAMN05444401_0547"/>
<dbReference type="OrthoDB" id="9807630at2"/>
<dbReference type="AlphaFoldDB" id="A0A1M6PKN8"/>
<organism evidence="1 2">
    <name type="scientific">Clostridium amylolyticum</name>
    <dbReference type="NCBI Taxonomy" id="1121298"/>
    <lineage>
        <taxon>Bacteria</taxon>
        <taxon>Bacillati</taxon>
        <taxon>Bacillota</taxon>
        <taxon>Clostridia</taxon>
        <taxon>Eubacteriales</taxon>
        <taxon>Clostridiaceae</taxon>
        <taxon>Clostridium</taxon>
    </lineage>
</organism>
<evidence type="ECO:0000313" key="2">
    <source>
        <dbReference type="Proteomes" id="UP000184080"/>
    </source>
</evidence>
<dbReference type="GO" id="GO:0008967">
    <property type="term" value="F:phosphoglycolate phosphatase activity"/>
    <property type="evidence" value="ECO:0007669"/>
    <property type="project" value="TreeGrafter"/>
</dbReference>
<evidence type="ECO:0000313" key="1">
    <source>
        <dbReference type="EMBL" id="SHK08478.1"/>
    </source>
</evidence>
<dbReference type="InterPro" id="IPR041492">
    <property type="entry name" value="HAD_2"/>
</dbReference>
<dbReference type="Gene3D" id="3.40.50.1000">
    <property type="entry name" value="HAD superfamily/HAD-like"/>
    <property type="match status" value="1"/>
</dbReference>
<dbReference type="InterPro" id="IPR023198">
    <property type="entry name" value="PGP-like_dom2"/>
</dbReference>
<dbReference type="InterPro" id="IPR023214">
    <property type="entry name" value="HAD_sf"/>
</dbReference>
<gene>
    <name evidence="1" type="ORF">SAMN05444401_0547</name>
</gene>
<dbReference type="PROSITE" id="PS01228">
    <property type="entry name" value="COF_1"/>
    <property type="match status" value="1"/>
</dbReference>
<dbReference type="PANTHER" id="PTHR43434:SF26">
    <property type="entry name" value="PYROPHOSPHATASE PPAX"/>
    <property type="match status" value="1"/>
</dbReference>
<dbReference type="GO" id="GO:0005829">
    <property type="term" value="C:cytosol"/>
    <property type="evidence" value="ECO:0007669"/>
    <property type="project" value="TreeGrafter"/>
</dbReference>
<sequence length="208" mass="23587">MVKKYKYAIFDIDGTILNTEKMNIIPLMKLIKEEKGLDMSYEELTFITGNPGRKSLQQLGFESIEESYAKWVSYVNAYEEGAELYENMGKVIEKLHENNIICGIVSSKTSSQYEIDFIPTGLDRFIKAKVLEEDTKNHKPHPEPLLTIVKELGIEIENSIYIGDTLSDYLCAKNAGMDFGLALWGASNTEGIDVEIVFEKPEDILKIM</sequence>
<dbReference type="RefSeq" id="WP_083600049.1">
    <property type="nucleotide sequence ID" value="NZ_FQZO01000017.1"/>
</dbReference>
<dbReference type="SFLD" id="SFLDS00003">
    <property type="entry name" value="Haloacid_Dehalogenase"/>
    <property type="match status" value="1"/>
</dbReference>
<keyword evidence="2" id="KW-1185">Reference proteome</keyword>
<accession>A0A1M6PKN8</accession>
<name>A0A1M6PKN8_9CLOT</name>
<dbReference type="Proteomes" id="UP000184080">
    <property type="component" value="Unassembled WGS sequence"/>
</dbReference>
<proteinExistence type="predicted"/>
<dbReference type="EMBL" id="FQZO01000017">
    <property type="protein sequence ID" value="SHK08478.1"/>
    <property type="molecule type" value="Genomic_DNA"/>
</dbReference>
<dbReference type="InterPro" id="IPR006439">
    <property type="entry name" value="HAD-SF_hydro_IA"/>
</dbReference>
<dbReference type="SUPFAM" id="SSF56784">
    <property type="entry name" value="HAD-like"/>
    <property type="match status" value="1"/>
</dbReference>
<dbReference type="PANTHER" id="PTHR43434">
    <property type="entry name" value="PHOSPHOGLYCOLATE PHOSPHATASE"/>
    <property type="match status" value="1"/>
</dbReference>
<dbReference type="Pfam" id="PF13419">
    <property type="entry name" value="HAD_2"/>
    <property type="match status" value="1"/>
</dbReference>
<dbReference type="GO" id="GO:0006281">
    <property type="term" value="P:DNA repair"/>
    <property type="evidence" value="ECO:0007669"/>
    <property type="project" value="TreeGrafter"/>
</dbReference>
<protein>
    <submittedName>
        <fullName evidence="1">Haloacid dehalogenase superfamily, subfamily IA, variant 1 with third motif having Dx(3-4)D or Dx(3-4)E</fullName>
    </submittedName>
</protein>